<keyword evidence="5" id="KW-0802">TPR repeat</keyword>
<dbReference type="GO" id="GO:0035720">
    <property type="term" value="P:intraciliary anterograde transport"/>
    <property type="evidence" value="ECO:0007669"/>
    <property type="project" value="TreeGrafter"/>
</dbReference>
<accession>A0A3B3DC11</accession>
<comment type="similarity">
    <text evidence="2">Belongs to the IFT56 family.</text>
</comment>
<dbReference type="PANTHER" id="PTHR14781">
    <property type="entry name" value="INTRAFLAGELLAR TRANSPORT PROTEIN 56"/>
    <property type="match status" value="1"/>
</dbReference>
<evidence type="ECO:0000256" key="1">
    <source>
        <dbReference type="ARBA" id="ARBA00004138"/>
    </source>
</evidence>
<dbReference type="PaxDb" id="30732-ENSOMEP00000027441"/>
<dbReference type="Proteomes" id="UP000261560">
    <property type="component" value="Unplaced"/>
</dbReference>
<organism evidence="8 9">
    <name type="scientific">Oryzias melastigma</name>
    <name type="common">Marine medaka</name>
    <dbReference type="NCBI Taxonomy" id="30732"/>
    <lineage>
        <taxon>Eukaryota</taxon>
        <taxon>Metazoa</taxon>
        <taxon>Chordata</taxon>
        <taxon>Craniata</taxon>
        <taxon>Vertebrata</taxon>
        <taxon>Euteleostomi</taxon>
        <taxon>Actinopterygii</taxon>
        <taxon>Neopterygii</taxon>
        <taxon>Teleostei</taxon>
        <taxon>Neoteleostei</taxon>
        <taxon>Acanthomorphata</taxon>
        <taxon>Ovalentaria</taxon>
        <taxon>Atherinomorphae</taxon>
        <taxon>Beloniformes</taxon>
        <taxon>Adrianichthyidae</taxon>
        <taxon>Oryziinae</taxon>
        <taxon>Oryzias</taxon>
    </lineage>
</organism>
<evidence type="ECO:0000256" key="3">
    <source>
        <dbReference type="ARBA" id="ARBA00019387"/>
    </source>
</evidence>
<reference evidence="8" key="1">
    <citation type="submission" date="2025-08" db="UniProtKB">
        <authorList>
            <consortium name="Ensembl"/>
        </authorList>
    </citation>
    <scope>IDENTIFICATION</scope>
</reference>
<dbReference type="GO" id="GO:0097546">
    <property type="term" value="C:ciliary base"/>
    <property type="evidence" value="ECO:0007669"/>
    <property type="project" value="TreeGrafter"/>
</dbReference>
<evidence type="ECO:0000256" key="4">
    <source>
        <dbReference type="ARBA" id="ARBA00022737"/>
    </source>
</evidence>
<dbReference type="Gene3D" id="1.25.40.10">
    <property type="entry name" value="Tetratricopeptide repeat domain"/>
    <property type="match status" value="1"/>
</dbReference>
<dbReference type="GO" id="GO:0036064">
    <property type="term" value="C:ciliary basal body"/>
    <property type="evidence" value="ECO:0007669"/>
    <property type="project" value="TreeGrafter"/>
</dbReference>
<comment type="subcellular location">
    <subcellularLocation>
        <location evidence="1">Cell projection</location>
        <location evidence="1">Cilium</location>
    </subcellularLocation>
</comment>
<dbReference type="OMA" id="NHEPRET"/>
<dbReference type="STRING" id="30732.ENSOMEP00000027441"/>
<dbReference type="InterPro" id="IPR011990">
    <property type="entry name" value="TPR-like_helical_dom_sf"/>
</dbReference>
<dbReference type="Ensembl" id="ENSOMET00000001959.1">
    <property type="protein sequence ID" value="ENSOMEP00000027441.1"/>
    <property type="gene ID" value="ENSOMEG00000009913.1"/>
</dbReference>
<dbReference type="GO" id="GO:0030992">
    <property type="term" value="C:intraciliary transport particle B"/>
    <property type="evidence" value="ECO:0007669"/>
    <property type="project" value="TreeGrafter"/>
</dbReference>
<protein>
    <recommendedName>
        <fullName evidence="3">Intraflagellar transport protein 56</fullName>
    </recommendedName>
    <alternativeName>
        <fullName evidence="7">Tetratricopeptide repeat protein 26</fullName>
    </alternativeName>
</protein>
<sequence length="313" mass="35861">CFSHHKSNLFHLLLIHDSNKEILKMSFEFHLGFGRCFGCQTAEQTCSISGTDMLYFTFIDDVQEAYNLIQDLVPTTPQEYILKGVVNAARGQEIGSRELLKNAEKLFQLVGGSASECDTIPGRLCMASCFFLLRQFKDVLIYLNSVKDYLFNDDTFKFNCAQAKAAVGKYKEAEEIFLSIQSEKIKNDFIYVSWLARCYIMNQKGQLAWELYLKMGTPFSLLQLIANECYKMGQFYYAAKAFDALEKLDPDSNYWEGKRGACVGVFQLIVANKESKETLKEVLALLRDSGNPQVEYIIRTMRKWAKDNRVLLL</sequence>
<dbReference type="GO" id="GO:0120170">
    <property type="term" value="F:intraciliary transport particle B binding"/>
    <property type="evidence" value="ECO:0007669"/>
    <property type="project" value="TreeGrafter"/>
</dbReference>
<evidence type="ECO:0000256" key="5">
    <source>
        <dbReference type="ARBA" id="ARBA00022803"/>
    </source>
</evidence>
<evidence type="ECO:0000313" key="9">
    <source>
        <dbReference type="Proteomes" id="UP000261560"/>
    </source>
</evidence>
<evidence type="ECO:0000256" key="6">
    <source>
        <dbReference type="ARBA" id="ARBA00023273"/>
    </source>
</evidence>
<name>A0A3B3DC11_ORYME</name>
<dbReference type="GeneTree" id="ENSGT00390000000159"/>
<proteinExistence type="inferred from homology"/>
<keyword evidence="4" id="KW-0677">Repeat</keyword>
<keyword evidence="6" id="KW-0966">Cell projection</keyword>
<dbReference type="InterPro" id="IPR030511">
    <property type="entry name" value="TTC26"/>
</dbReference>
<dbReference type="AlphaFoldDB" id="A0A3B3DC11"/>
<dbReference type="GO" id="GO:0035735">
    <property type="term" value="P:intraciliary transport involved in cilium assembly"/>
    <property type="evidence" value="ECO:0007669"/>
    <property type="project" value="TreeGrafter"/>
</dbReference>
<dbReference type="SUPFAM" id="SSF48452">
    <property type="entry name" value="TPR-like"/>
    <property type="match status" value="1"/>
</dbReference>
<evidence type="ECO:0000313" key="8">
    <source>
        <dbReference type="Ensembl" id="ENSOMEP00000027441.1"/>
    </source>
</evidence>
<evidence type="ECO:0000256" key="2">
    <source>
        <dbReference type="ARBA" id="ARBA00007834"/>
    </source>
</evidence>
<keyword evidence="9" id="KW-1185">Reference proteome</keyword>
<evidence type="ECO:0000256" key="7">
    <source>
        <dbReference type="ARBA" id="ARBA00032501"/>
    </source>
</evidence>
<reference evidence="8" key="2">
    <citation type="submission" date="2025-09" db="UniProtKB">
        <authorList>
            <consortium name="Ensembl"/>
        </authorList>
    </citation>
    <scope>IDENTIFICATION</scope>
</reference>
<dbReference type="PANTHER" id="PTHR14781:SF0">
    <property type="entry name" value="INTRAFLAGELLAR TRANSPORT PROTEIN 56"/>
    <property type="match status" value="1"/>
</dbReference>